<keyword evidence="2" id="KW-1133">Transmembrane helix</keyword>
<evidence type="ECO:0000313" key="4">
    <source>
        <dbReference type="Proteomes" id="UP000662888"/>
    </source>
</evidence>
<organism evidence="3 4">
    <name type="scientific">Massilia antarctica</name>
    <dbReference type="NCBI Taxonomy" id="2765360"/>
    <lineage>
        <taxon>Bacteria</taxon>
        <taxon>Pseudomonadati</taxon>
        <taxon>Pseudomonadota</taxon>
        <taxon>Betaproteobacteria</taxon>
        <taxon>Burkholderiales</taxon>
        <taxon>Oxalobacteraceae</taxon>
        <taxon>Telluria group</taxon>
        <taxon>Massilia</taxon>
    </lineage>
</organism>
<feature type="region of interest" description="Disordered" evidence="1">
    <location>
        <begin position="58"/>
        <end position="81"/>
    </location>
</feature>
<sequence>MNRHTIMEWAGYTGSIAGLMMLLLTFDRPGWRWQAGGAALVLTGIVLIYRSRHLRRRDDDGFDGGEGFDVDDGVVDAFSDD</sequence>
<keyword evidence="2" id="KW-0812">Transmembrane</keyword>
<dbReference type="Proteomes" id="UP000662888">
    <property type="component" value="Chromosome"/>
</dbReference>
<dbReference type="EMBL" id="CP065053">
    <property type="protein sequence ID" value="QPI49190.1"/>
    <property type="molecule type" value="Genomic_DNA"/>
</dbReference>
<feature type="compositionally biased region" description="Acidic residues" evidence="1">
    <location>
        <begin position="60"/>
        <end position="81"/>
    </location>
</feature>
<protein>
    <recommendedName>
        <fullName evidence="5">LPXTG cell wall anchor domain-containing protein</fullName>
    </recommendedName>
</protein>
<gene>
    <name evidence="3" type="ORF">IV454_27605</name>
</gene>
<feature type="transmembrane region" description="Helical" evidence="2">
    <location>
        <begin position="9"/>
        <end position="26"/>
    </location>
</feature>
<name>A0AA49A819_9BURK</name>
<evidence type="ECO:0000313" key="3">
    <source>
        <dbReference type="EMBL" id="QPI49190.1"/>
    </source>
</evidence>
<keyword evidence="2" id="KW-0472">Membrane</keyword>
<evidence type="ECO:0000256" key="2">
    <source>
        <dbReference type="SAM" id="Phobius"/>
    </source>
</evidence>
<evidence type="ECO:0008006" key="5">
    <source>
        <dbReference type="Google" id="ProtNLM"/>
    </source>
</evidence>
<evidence type="ECO:0000256" key="1">
    <source>
        <dbReference type="SAM" id="MobiDB-lite"/>
    </source>
</evidence>
<accession>A0AA49A819</accession>
<feature type="transmembrane region" description="Helical" evidence="2">
    <location>
        <begin position="32"/>
        <end position="49"/>
    </location>
</feature>
<dbReference type="RefSeq" id="WP_054263065.1">
    <property type="nucleotide sequence ID" value="NZ_CP065053.1"/>
</dbReference>
<reference evidence="3 4" key="1">
    <citation type="submission" date="2020-11" db="EMBL/GenBank/DDBJ databases">
        <authorList>
            <person name="Sun Q."/>
        </authorList>
    </citation>
    <scope>NUCLEOTIDE SEQUENCE [LARGE SCALE GENOMIC DNA]</scope>
    <source>
        <strain evidence="3 4">P8398</strain>
    </source>
</reference>
<proteinExistence type="predicted"/>
<keyword evidence="4" id="KW-1185">Reference proteome</keyword>